<accession>A0A8H4KX45</accession>
<dbReference type="GO" id="GO:0004560">
    <property type="term" value="F:alpha-L-fucosidase activity"/>
    <property type="evidence" value="ECO:0007669"/>
    <property type="project" value="UniProtKB-EC"/>
</dbReference>
<organism evidence="5 6">
    <name type="scientific">Fusarium albosuccineum</name>
    <dbReference type="NCBI Taxonomy" id="1237068"/>
    <lineage>
        <taxon>Eukaryota</taxon>
        <taxon>Fungi</taxon>
        <taxon>Dikarya</taxon>
        <taxon>Ascomycota</taxon>
        <taxon>Pezizomycotina</taxon>
        <taxon>Sordariomycetes</taxon>
        <taxon>Hypocreomycetidae</taxon>
        <taxon>Hypocreales</taxon>
        <taxon>Nectriaceae</taxon>
        <taxon>Fusarium</taxon>
        <taxon>Fusarium decemcellulare species complex</taxon>
    </lineage>
</organism>
<proteinExistence type="inferred from homology"/>
<dbReference type="Gene3D" id="2.60.40.1180">
    <property type="entry name" value="Golgi alpha-mannosidase II"/>
    <property type="match status" value="1"/>
</dbReference>
<dbReference type="InterPro" id="IPR001064">
    <property type="entry name" value="Beta/gamma_crystallin"/>
</dbReference>
<dbReference type="InterPro" id="IPR017853">
    <property type="entry name" value="GH"/>
</dbReference>
<evidence type="ECO:0000256" key="3">
    <source>
        <dbReference type="SAM" id="MobiDB-lite"/>
    </source>
</evidence>
<dbReference type="SUPFAM" id="SSF49695">
    <property type="entry name" value="gamma-Crystallin-like"/>
    <property type="match status" value="1"/>
</dbReference>
<dbReference type="GO" id="GO:0005975">
    <property type="term" value="P:carbohydrate metabolic process"/>
    <property type="evidence" value="ECO:0007669"/>
    <property type="project" value="InterPro"/>
</dbReference>
<dbReference type="AlphaFoldDB" id="A0A8H4KX45"/>
<feature type="domain" description="Beta/gamma crystallin 'Greek key'" evidence="4">
    <location>
        <begin position="224"/>
        <end position="260"/>
    </location>
</feature>
<dbReference type="EMBL" id="JAADYS010002320">
    <property type="protein sequence ID" value="KAF4458902.1"/>
    <property type="molecule type" value="Genomic_DNA"/>
</dbReference>
<evidence type="ECO:0000256" key="1">
    <source>
        <dbReference type="ARBA" id="ARBA00009646"/>
    </source>
</evidence>
<dbReference type="InterPro" id="IPR031919">
    <property type="entry name" value="Fucosidase_C"/>
</dbReference>
<reference evidence="5 6" key="1">
    <citation type="submission" date="2020-01" db="EMBL/GenBank/DDBJ databases">
        <title>Identification and distribution of gene clusters putatively required for synthesis of sphingolipid metabolism inhibitors in phylogenetically diverse species of the filamentous fungus Fusarium.</title>
        <authorList>
            <person name="Kim H.-S."/>
            <person name="Busman M."/>
            <person name="Brown D.W."/>
            <person name="Divon H."/>
            <person name="Uhlig S."/>
            <person name="Proctor R.H."/>
        </authorList>
    </citation>
    <scope>NUCLEOTIDE SEQUENCE [LARGE SCALE GENOMIC DNA]</scope>
    <source>
        <strain evidence="5 6">NRRL 20459</strain>
    </source>
</reference>
<feature type="compositionally biased region" description="Basic and acidic residues" evidence="3">
    <location>
        <begin position="236"/>
        <end position="249"/>
    </location>
</feature>
<dbReference type="InterPro" id="IPR013780">
    <property type="entry name" value="Glyco_hydro_b"/>
</dbReference>
<dbReference type="Gene3D" id="3.20.20.80">
    <property type="entry name" value="Glycosidases"/>
    <property type="match status" value="1"/>
</dbReference>
<evidence type="ECO:0000313" key="5">
    <source>
        <dbReference type="EMBL" id="KAF4458902.1"/>
    </source>
</evidence>
<evidence type="ECO:0000256" key="2">
    <source>
        <dbReference type="ARBA" id="ARBA00022737"/>
    </source>
</evidence>
<dbReference type="OrthoDB" id="6039950at2759"/>
<dbReference type="Gene3D" id="2.60.20.10">
    <property type="entry name" value="Crystallins"/>
    <property type="match status" value="1"/>
</dbReference>
<sequence length="261" mass="27755">MVHSLLDRISKNGNLLLNISPTAAGLLPDEQVQVLRDIGDFLGRYGESVYNTRAWDIYGEGPNKAGGGSFTAPLQGNSSDVRFTRNKDADVLYVTVLGWPDDDHVSINSLGSDAAVDFKNLKSIQLLGDEAGQYHEVSDWEQFKDALDISLPAQPAESLAYVLKLSFDGNIPVPQPQLGAAVFSATSATGRGVTLGEGSFNEVFLDDAGPKPGAIRFIRVSSGTKLTVYSNGDLSGDSKEFDSGEHSVDEGSVGSIKVSKA</sequence>
<evidence type="ECO:0000259" key="4">
    <source>
        <dbReference type="PROSITE" id="PS50915"/>
    </source>
</evidence>
<gene>
    <name evidence="5" type="ORF">FALBO_14351</name>
</gene>
<dbReference type="Pfam" id="PF01120">
    <property type="entry name" value="Alpha_L_fucos"/>
    <property type="match status" value="1"/>
</dbReference>
<protein>
    <submittedName>
        <fullName evidence="5">Alpha-L-fucosidase</fullName>
    </submittedName>
</protein>
<comment type="similarity">
    <text evidence="1">Belongs to the beta/gamma-crystallin family.</text>
</comment>
<keyword evidence="6" id="KW-1185">Reference proteome</keyword>
<dbReference type="SUPFAM" id="SSF51445">
    <property type="entry name" value="(Trans)glycosidases"/>
    <property type="match status" value="1"/>
</dbReference>
<dbReference type="Pfam" id="PF16757">
    <property type="entry name" value="Fucosidase_C"/>
    <property type="match status" value="1"/>
</dbReference>
<dbReference type="InterPro" id="IPR057739">
    <property type="entry name" value="Glyco_hydro_29_N"/>
</dbReference>
<keyword evidence="2" id="KW-0677">Repeat</keyword>
<dbReference type="InterPro" id="IPR011024">
    <property type="entry name" value="G_crystallin-like"/>
</dbReference>
<dbReference type="Proteomes" id="UP000554235">
    <property type="component" value="Unassembled WGS sequence"/>
</dbReference>
<evidence type="ECO:0000313" key="6">
    <source>
        <dbReference type="Proteomes" id="UP000554235"/>
    </source>
</evidence>
<name>A0A8H4KX45_9HYPO</name>
<comment type="caution">
    <text evidence="5">The sequence shown here is derived from an EMBL/GenBank/DDBJ whole genome shotgun (WGS) entry which is preliminary data.</text>
</comment>
<feature type="region of interest" description="Disordered" evidence="3">
    <location>
        <begin position="236"/>
        <end position="261"/>
    </location>
</feature>
<dbReference type="PROSITE" id="PS50915">
    <property type="entry name" value="CRYSTALLIN_BETA_GAMMA"/>
    <property type="match status" value="1"/>
</dbReference>